<name>A0A285NL95_9AQUI</name>
<gene>
    <name evidence="1" type="ORF">SAMN06265182_1812</name>
</gene>
<dbReference type="EMBL" id="OBEI01000010">
    <property type="protein sequence ID" value="SNZ10304.1"/>
    <property type="molecule type" value="Genomic_DNA"/>
</dbReference>
<dbReference type="GO" id="GO:0004784">
    <property type="term" value="F:superoxide dismutase activity"/>
    <property type="evidence" value="ECO:0007669"/>
    <property type="project" value="InterPro"/>
</dbReference>
<keyword evidence="2" id="KW-1185">Reference proteome</keyword>
<dbReference type="Pfam" id="PF09055">
    <property type="entry name" value="Sod_Ni"/>
    <property type="match status" value="1"/>
</dbReference>
<dbReference type="Proteomes" id="UP000219036">
    <property type="component" value="Unassembled WGS sequence"/>
</dbReference>
<dbReference type="Gene3D" id="1.20.120.400">
    <property type="entry name" value="Nickel-containing superoxide dismutase"/>
    <property type="match status" value="1"/>
</dbReference>
<dbReference type="InterPro" id="IPR014123">
    <property type="entry name" value="Superoxide_dismutase_Ni-type"/>
</dbReference>
<dbReference type="SUPFAM" id="SSF109770">
    <property type="entry name" value="Nickel-containing superoxide dismutase, NiSOD"/>
    <property type="match status" value="1"/>
</dbReference>
<proteinExistence type="predicted"/>
<sequence length="158" mass="19154">MRNILALWGVITILIYSGKALAHCEIPCGIYDDHLRIHLLEEHITTMEKSIKKIKELSEKNDPHSKNQLIRWIMNKEKHAKEFQYIVWQYFLTQRIKPINPEEKEKYRKYIKKVELLHKLSFFAMKVKQNVDTKYTDKLRKLLSEFEKLYFGKKESYH</sequence>
<dbReference type="GO" id="GO:0016151">
    <property type="term" value="F:nickel cation binding"/>
    <property type="evidence" value="ECO:0007669"/>
    <property type="project" value="InterPro"/>
</dbReference>
<accession>A0A285NL95</accession>
<organism evidence="1 2">
    <name type="scientific">Persephonella hydrogeniphila</name>
    <dbReference type="NCBI Taxonomy" id="198703"/>
    <lineage>
        <taxon>Bacteria</taxon>
        <taxon>Pseudomonadati</taxon>
        <taxon>Aquificota</taxon>
        <taxon>Aquificia</taxon>
        <taxon>Aquificales</taxon>
        <taxon>Hydrogenothermaceae</taxon>
        <taxon>Persephonella</taxon>
    </lineage>
</organism>
<protein>
    <submittedName>
        <fullName evidence="1">Nickel superoxide dismutase</fullName>
    </submittedName>
</protein>
<dbReference type="RefSeq" id="WP_097000967.1">
    <property type="nucleotide sequence ID" value="NZ_OBEI01000010.1"/>
</dbReference>
<evidence type="ECO:0000313" key="2">
    <source>
        <dbReference type="Proteomes" id="UP000219036"/>
    </source>
</evidence>
<dbReference type="AlphaFoldDB" id="A0A285NL95"/>
<reference evidence="2" key="1">
    <citation type="submission" date="2017-09" db="EMBL/GenBank/DDBJ databases">
        <authorList>
            <person name="Varghese N."/>
            <person name="Submissions S."/>
        </authorList>
    </citation>
    <scope>NUCLEOTIDE SEQUENCE [LARGE SCALE GENOMIC DNA]</scope>
    <source>
        <strain evidence="2">DSM 15103</strain>
    </source>
</reference>
<dbReference type="OrthoDB" id="9790847at2"/>
<evidence type="ECO:0000313" key="1">
    <source>
        <dbReference type="EMBL" id="SNZ10304.1"/>
    </source>
</evidence>
<dbReference type="InterPro" id="IPR036502">
    <property type="entry name" value="NiSOD_sf"/>
</dbReference>